<dbReference type="SMR" id="A0A060RHE5"/>
<sequence>MTIVTEIGKILKTSKHLSELESEMMSLMSEVFTDSLAQCLERLDKELISDYLVQGWEIDRIESRQVTFLFGEVSFKRHRLRKEGEKSFLPLDKALGLEARQRYSPSFMEKVSLLATGMTFRQASASLELLTGRTMSHQTIQGITQRVAEAIGKSEVPPSEELRKPKVLYIEGDGVWIGSQSKGKHHEFKRGFIHEGVDRTGKRGQLINPVYFGCFGTSRDLFQEIGDYLQTHYDLRETIIIANSDGGSGYEASKFEEILGRYGSFNYCLDSYHVMRYITGKLGFDKGLQKSIRQAVKDYNKSELELLLDTAESCLEDDKQLEKLLAVKSYLLSHWEAIKPLKLRDLGVTDGVGVCESGHRFYTNRLKRQGRNWTKSGAESMVILMTAQRNGLFEVYYRNSYPFRTFSSEIKINMRKLLQKGQHDQHVIPSATIPLNGATSSPIGQMKKWI</sequence>
<gene>
    <name evidence="2" type="ORF">BN963_SGAL_01283</name>
</gene>
<evidence type="ECO:0000313" key="2">
    <source>
        <dbReference type="EMBL" id="CDO18088.1"/>
    </source>
</evidence>
<dbReference type="EMBL" id="CCBC010000156">
    <property type="protein sequence ID" value="CDO18088.1"/>
    <property type="molecule type" value="Genomic_DNA"/>
</dbReference>
<dbReference type="InterPro" id="IPR009620">
    <property type="entry name" value="UPF0236"/>
</dbReference>
<comment type="caution">
    <text evidence="2">The sequence shown here is derived from an EMBL/GenBank/DDBJ whole genome shotgun (WGS) entry which is preliminary data.</text>
</comment>
<comment type="similarity">
    <text evidence="1">Belongs to the UPF0236 family.</text>
</comment>
<evidence type="ECO:0000256" key="1">
    <source>
        <dbReference type="ARBA" id="ARBA00006539"/>
    </source>
</evidence>
<protein>
    <submittedName>
        <fullName evidence="2">UPF0236 protein in vanSb 3'region</fullName>
    </submittedName>
</protein>
<organism evidence="2 3">
    <name type="scientific">Streptococcus gallolyticus</name>
    <dbReference type="NCBI Taxonomy" id="315405"/>
    <lineage>
        <taxon>Bacteria</taxon>
        <taxon>Bacillati</taxon>
        <taxon>Bacillota</taxon>
        <taxon>Bacilli</taxon>
        <taxon>Lactobacillales</taxon>
        <taxon>Streptococcaceae</taxon>
        <taxon>Streptococcus</taxon>
    </lineage>
</organism>
<evidence type="ECO:0000313" key="3">
    <source>
        <dbReference type="Proteomes" id="UP000027584"/>
    </source>
</evidence>
<reference evidence="2 3" key="2">
    <citation type="submission" date="2014-05" db="EMBL/GenBank/DDBJ databases">
        <title>Genome sequence of Streptococcus gallolyticus.</title>
        <authorList>
            <person name="Del Campo R."/>
        </authorList>
    </citation>
    <scope>NUCLEOTIDE SEQUENCE [LARGE SCALE GENOMIC DNA]</scope>
    <source>
        <strain evidence="2 3">LMG17956</strain>
    </source>
</reference>
<dbReference type="AlphaFoldDB" id="A0A060RHE5"/>
<dbReference type="Pfam" id="PF06782">
    <property type="entry name" value="UPF0236"/>
    <property type="match status" value="1"/>
</dbReference>
<name>A0A060RHE5_9STRE</name>
<reference evidence="2 3" key="1">
    <citation type="submission" date="2014-02" db="EMBL/GenBank/DDBJ databases">
        <authorList>
            <person name="Manrique M."/>
        </authorList>
    </citation>
    <scope>NUCLEOTIDE SEQUENCE [LARGE SCALE GENOMIC DNA]</scope>
    <source>
        <strain evidence="2 3">LMG17956</strain>
    </source>
</reference>
<accession>A0A060RHE5</accession>
<proteinExistence type="inferred from homology"/>
<dbReference type="NCBIfam" id="NF033529">
    <property type="entry name" value="transpos_ISLre2"/>
    <property type="match status" value="1"/>
</dbReference>
<dbReference type="Proteomes" id="UP000027584">
    <property type="component" value="Unassembled WGS sequence"/>
</dbReference>